<evidence type="ECO:0008006" key="3">
    <source>
        <dbReference type="Google" id="ProtNLM"/>
    </source>
</evidence>
<dbReference type="Proteomes" id="UP000295763">
    <property type="component" value="Unassembled WGS sequence"/>
</dbReference>
<sequence length="211" mass="24669">MDTTYWKRDFGVMLFKDFYTGRNLLKFYVKNETNALYLKGISLLQAQGFTIKAVVCDGRLGLIKGLNAIPCQMCQFHQLKIIQRYLSKRPKALPAQQLWFIANLLSVSTLTQFSDYLAAWFDEWEDYLNERNINPETGKSHYTHRRLRSAYRSLKTHLNMLFTYQTYPEFNIPKTSNKIEGCFAHLKQKLRSHNGLSKAQKQKIIDDILGV</sequence>
<name>A0A4R2TBP9_9PAST</name>
<keyword evidence="2" id="KW-1185">Reference proteome</keyword>
<proteinExistence type="predicted"/>
<evidence type="ECO:0000313" key="2">
    <source>
        <dbReference type="Proteomes" id="UP000295763"/>
    </source>
</evidence>
<comment type="caution">
    <text evidence="1">The sequence shown here is derived from an EMBL/GenBank/DDBJ whole genome shotgun (WGS) entry which is preliminary data.</text>
</comment>
<accession>A0A4R2TBP9</accession>
<dbReference type="AlphaFoldDB" id="A0A4R2TBP9"/>
<gene>
    <name evidence="1" type="ORF">EDC44_12514</name>
</gene>
<protein>
    <recommendedName>
        <fullName evidence="3">Mutator family transposase</fullName>
    </recommendedName>
</protein>
<evidence type="ECO:0000313" key="1">
    <source>
        <dbReference type="EMBL" id="TCP92172.1"/>
    </source>
</evidence>
<reference evidence="1 2" key="1">
    <citation type="submission" date="2019-03" db="EMBL/GenBank/DDBJ databases">
        <title>Genomic Encyclopedia of Type Strains, Phase IV (KMG-IV): sequencing the most valuable type-strain genomes for metagenomic binning, comparative biology and taxonomic classification.</title>
        <authorList>
            <person name="Goeker M."/>
        </authorList>
    </citation>
    <scope>NUCLEOTIDE SEQUENCE [LARGE SCALE GENOMIC DNA]</scope>
    <source>
        <strain evidence="1 2">DSM 28404</strain>
    </source>
</reference>
<dbReference type="EMBL" id="SLYB01000025">
    <property type="protein sequence ID" value="TCP92172.1"/>
    <property type="molecule type" value="Genomic_DNA"/>
</dbReference>
<organism evidence="1 2">
    <name type="scientific">Cricetibacter osteomyelitidis</name>
    <dbReference type="NCBI Taxonomy" id="1521931"/>
    <lineage>
        <taxon>Bacteria</taxon>
        <taxon>Pseudomonadati</taxon>
        <taxon>Pseudomonadota</taxon>
        <taxon>Gammaproteobacteria</taxon>
        <taxon>Pasteurellales</taxon>
        <taxon>Pasteurellaceae</taxon>
        <taxon>Cricetibacter</taxon>
    </lineage>
</organism>